<feature type="region of interest" description="Disordered" evidence="5">
    <location>
        <begin position="1"/>
        <end position="174"/>
    </location>
</feature>
<protein>
    <recommendedName>
        <fullName evidence="7">Peptidase S54 rhomboid domain-containing protein</fullName>
    </recommendedName>
</protein>
<feature type="compositionally biased region" description="Basic and acidic residues" evidence="5">
    <location>
        <begin position="57"/>
        <end position="67"/>
    </location>
</feature>
<sequence length="715" mass="79025">MSEKTSAEQAESQQRHRERRDWEHSSDNVTASDEGQDVGQPSAATTAQLSSSVTAESEQRSPRHTDGEESGVSLGSFVRKSGASSSDGKRLEPEAVFSEPSVPARSQTPEPANMGYRPLVHQFPPERTHRDPRSSNPTLNFPSVTAEHDWPDAQHSPLSPRPPGTPPQRSENFSMLWDDVASPDANTGATVQPVTRASQSDEHLPLRKPVLQKAKEDLYKESTRSADLNALAAAQSRTRVSEDVDMNASQEPRDPGSPRLLVLWSETPKRIDVRRGTPEVIRDASSLSLSVSTSEVSSPQIGTALSSPRLRRVASSSTPRFPWATLAVICLQLHAHWNHLHKDYPERCASVSTIMIENRCERLLFAAFHHVDVNNLALNSLCFFATGVLLEAGLGTVHFAVLFATVAALVGAANTFALMLAYEYTRLSWLFTTCLHTFAGVIVALQVLTIYHFGRARIRYGNRKFQFPSMPFGILEMVTFLACTKHNNYIVMCSGFLVGRFLARTSPGNFITRTRRPRRYLHLCVVPYAPITYMFAAFIIAAFLYGPFPDAVTLADTGLSFPHPLWRPLILPLLYQPNICMLAYVVLSLLDVGKELEQDFGHIGFLCLAGTLLLAVNGLLGFLSGTIWCHLLALGENLPTPVPHSSLCTCTPVATLMALKVIHHVRHPRCVYSMTSVAIHIPFWTGMLLARFSDIGTLLRRTEALPENVPLIIKR</sequence>
<keyword evidence="3 6" id="KW-1133">Transmembrane helix</keyword>
<organism evidence="8 9">
    <name type="scientific">Rhipicephalus sanguineus</name>
    <name type="common">Brown dog tick</name>
    <name type="synonym">Ixodes sanguineus</name>
    <dbReference type="NCBI Taxonomy" id="34632"/>
    <lineage>
        <taxon>Eukaryota</taxon>
        <taxon>Metazoa</taxon>
        <taxon>Ecdysozoa</taxon>
        <taxon>Arthropoda</taxon>
        <taxon>Chelicerata</taxon>
        <taxon>Arachnida</taxon>
        <taxon>Acari</taxon>
        <taxon>Parasitiformes</taxon>
        <taxon>Ixodida</taxon>
        <taxon>Ixodoidea</taxon>
        <taxon>Ixodidae</taxon>
        <taxon>Rhipicephalinae</taxon>
        <taxon>Rhipicephalus</taxon>
        <taxon>Rhipicephalus</taxon>
    </lineage>
</organism>
<dbReference type="InterPro" id="IPR035952">
    <property type="entry name" value="Rhomboid-like_sf"/>
</dbReference>
<evidence type="ECO:0000256" key="1">
    <source>
        <dbReference type="ARBA" id="ARBA00004141"/>
    </source>
</evidence>
<accession>A0A9D4SYW7</accession>
<feature type="transmembrane region" description="Helical" evidence="6">
    <location>
        <begin position="401"/>
        <end position="422"/>
    </location>
</feature>
<reference evidence="8" key="2">
    <citation type="submission" date="2021-09" db="EMBL/GenBank/DDBJ databases">
        <authorList>
            <person name="Jia N."/>
            <person name="Wang J."/>
            <person name="Shi W."/>
            <person name="Du L."/>
            <person name="Sun Y."/>
            <person name="Zhan W."/>
            <person name="Jiang J."/>
            <person name="Wang Q."/>
            <person name="Zhang B."/>
            <person name="Ji P."/>
            <person name="Sakyi L.B."/>
            <person name="Cui X."/>
            <person name="Yuan T."/>
            <person name="Jiang B."/>
            <person name="Yang W."/>
            <person name="Lam T.T.-Y."/>
            <person name="Chang Q."/>
            <person name="Ding S."/>
            <person name="Wang X."/>
            <person name="Zhu J."/>
            <person name="Ruan X."/>
            <person name="Zhao L."/>
            <person name="Wei J."/>
            <person name="Que T."/>
            <person name="Du C."/>
            <person name="Cheng J."/>
            <person name="Dai P."/>
            <person name="Han X."/>
            <person name="Huang E."/>
            <person name="Gao Y."/>
            <person name="Liu J."/>
            <person name="Shao H."/>
            <person name="Ye R."/>
            <person name="Li L."/>
            <person name="Wei W."/>
            <person name="Wang X."/>
            <person name="Wang C."/>
            <person name="Huo Q."/>
            <person name="Li W."/>
            <person name="Guo W."/>
            <person name="Chen H."/>
            <person name="Chen S."/>
            <person name="Zhou L."/>
            <person name="Zhou L."/>
            <person name="Ni X."/>
            <person name="Tian J."/>
            <person name="Zhou Y."/>
            <person name="Sheng Y."/>
            <person name="Liu T."/>
            <person name="Pan Y."/>
            <person name="Xia L."/>
            <person name="Li J."/>
            <person name="Zhao F."/>
            <person name="Cao W."/>
        </authorList>
    </citation>
    <scope>NUCLEOTIDE SEQUENCE</scope>
    <source>
        <strain evidence="8">Rsan-2018</strain>
        <tissue evidence="8">Larvae</tissue>
    </source>
</reference>
<feature type="compositionally biased region" description="Basic and acidic residues" evidence="5">
    <location>
        <begin position="124"/>
        <end position="133"/>
    </location>
</feature>
<dbReference type="GO" id="GO:0004252">
    <property type="term" value="F:serine-type endopeptidase activity"/>
    <property type="evidence" value="ECO:0007669"/>
    <property type="project" value="InterPro"/>
</dbReference>
<feature type="domain" description="Peptidase S54 rhomboid" evidence="7">
    <location>
        <begin position="361"/>
        <end position="503"/>
    </location>
</feature>
<dbReference type="VEuPathDB" id="VectorBase:RSAN_057238"/>
<evidence type="ECO:0000256" key="4">
    <source>
        <dbReference type="ARBA" id="ARBA00023136"/>
    </source>
</evidence>
<comment type="caution">
    <text evidence="8">The sequence shown here is derived from an EMBL/GenBank/DDBJ whole genome shotgun (WGS) entry which is preliminary data.</text>
</comment>
<evidence type="ECO:0000256" key="5">
    <source>
        <dbReference type="SAM" id="MobiDB-lite"/>
    </source>
</evidence>
<dbReference type="GO" id="GO:0016020">
    <property type="term" value="C:membrane"/>
    <property type="evidence" value="ECO:0007669"/>
    <property type="project" value="UniProtKB-SubCell"/>
</dbReference>
<feature type="compositionally biased region" description="Polar residues" evidence="5">
    <location>
        <begin position="134"/>
        <end position="143"/>
    </location>
</feature>
<dbReference type="AlphaFoldDB" id="A0A9D4SYW7"/>
<dbReference type="EMBL" id="JABSTV010001250">
    <property type="protein sequence ID" value="KAH7957338.1"/>
    <property type="molecule type" value="Genomic_DNA"/>
</dbReference>
<feature type="compositionally biased region" description="Basic and acidic residues" evidence="5">
    <location>
        <begin position="13"/>
        <end position="26"/>
    </location>
</feature>
<reference evidence="8" key="1">
    <citation type="journal article" date="2020" name="Cell">
        <title>Large-Scale Comparative Analyses of Tick Genomes Elucidate Their Genetic Diversity and Vector Capacities.</title>
        <authorList>
            <consortium name="Tick Genome and Microbiome Consortium (TIGMIC)"/>
            <person name="Jia N."/>
            <person name="Wang J."/>
            <person name="Shi W."/>
            <person name="Du L."/>
            <person name="Sun Y."/>
            <person name="Zhan W."/>
            <person name="Jiang J.F."/>
            <person name="Wang Q."/>
            <person name="Zhang B."/>
            <person name="Ji P."/>
            <person name="Bell-Sakyi L."/>
            <person name="Cui X.M."/>
            <person name="Yuan T.T."/>
            <person name="Jiang B.G."/>
            <person name="Yang W.F."/>
            <person name="Lam T.T."/>
            <person name="Chang Q.C."/>
            <person name="Ding S.J."/>
            <person name="Wang X.J."/>
            <person name="Zhu J.G."/>
            <person name="Ruan X.D."/>
            <person name="Zhao L."/>
            <person name="Wei J.T."/>
            <person name="Ye R.Z."/>
            <person name="Que T.C."/>
            <person name="Du C.H."/>
            <person name="Zhou Y.H."/>
            <person name="Cheng J.X."/>
            <person name="Dai P.F."/>
            <person name="Guo W.B."/>
            <person name="Han X.H."/>
            <person name="Huang E.J."/>
            <person name="Li L.F."/>
            <person name="Wei W."/>
            <person name="Gao Y.C."/>
            <person name="Liu J.Z."/>
            <person name="Shao H.Z."/>
            <person name="Wang X."/>
            <person name="Wang C.C."/>
            <person name="Yang T.C."/>
            <person name="Huo Q.B."/>
            <person name="Li W."/>
            <person name="Chen H.Y."/>
            <person name="Chen S.E."/>
            <person name="Zhou L.G."/>
            <person name="Ni X.B."/>
            <person name="Tian J.H."/>
            <person name="Sheng Y."/>
            <person name="Liu T."/>
            <person name="Pan Y.S."/>
            <person name="Xia L.Y."/>
            <person name="Li J."/>
            <person name="Zhao F."/>
            <person name="Cao W.C."/>
        </authorList>
    </citation>
    <scope>NUCLEOTIDE SEQUENCE</scope>
    <source>
        <strain evidence="8">Rsan-2018</strain>
    </source>
</reference>
<gene>
    <name evidence="8" type="ORF">HPB52_017926</name>
</gene>
<proteinExistence type="predicted"/>
<evidence type="ECO:0000256" key="6">
    <source>
        <dbReference type="SAM" id="Phobius"/>
    </source>
</evidence>
<dbReference type="Pfam" id="PF01694">
    <property type="entry name" value="Rhomboid"/>
    <property type="match status" value="1"/>
</dbReference>
<comment type="subcellular location">
    <subcellularLocation>
        <location evidence="1">Membrane</location>
        <topology evidence="1">Multi-pass membrane protein</topology>
    </subcellularLocation>
</comment>
<keyword evidence="9" id="KW-1185">Reference proteome</keyword>
<evidence type="ECO:0000256" key="3">
    <source>
        <dbReference type="ARBA" id="ARBA00022989"/>
    </source>
</evidence>
<dbReference type="SUPFAM" id="SSF144091">
    <property type="entry name" value="Rhomboid-like"/>
    <property type="match status" value="1"/>
</dbReference>
<keyword evidence="4 6" id="KW-0472">Membrane</keyword>
<feature type="compositionally biased region" description="Polar residues" evidence="5">
    <location>
        <begin position="42"/>
        <end position="56"/>
    </location>
</feature>
<name>A0A9D4SYW7_RHISA</name>
<evidence type="ECO:0000313" key="9">
    <source>
        <dbReference type="Proteomes" id="UP000821837"/>
    </source>
</evidence>
<feature type="transmembrane region" description="Helical" evidence="6">
    <location>
        <begin position="520"/>
        <end position="545"/>
    </location>
</feature>
<evidence type="ECO:0000259" key="7">
    <source>
        <dbReference type="Pfam" id="PF01694"/>
    </source>
</evidence>
<feature type="region of interest" description="Disordered" evidence="5">
    <location>
        <begin position="239"/>
        <end position="259"/>
    </location>
</feature>
<feature type="transmembrane region" description="Helical" evidence="6">
    <location>
        <begin position="602"/>
        <end position="622"/>
    </location>
</feature>
<evidence type="ECO:0000256" key="2">
    <source>
        <dbReference type="ARBA" id="ARBA00022692"/>
    </source>
</evidence>
<dbReference type="Gene3D" id="1.20.1540.10">
    <property type="entry name" value="Rhomboid-like"/>
    <property type="match status" value="1"/>
</dbReference>
<dbReference type="Proteomes" id="UP000821837">
    <property type="component" value="Unassembled WGS sequence"/>
</dbReference>
<feature type="transmembrane region" description="Helical" evidence="6">
    <location>
        <begin position="565"/>
        <end position="590"/>
    </location>
</feature>
<evidence type="ECO:0000313" key="8">
    <source>
        <dbReference type="EMBL" id="KAH7957338.1"/>
    </source>
</evidence>
<feature type="transmembrane region" description="Helical" evidence="6">
    <location>
        <begin position="428"/>
        <end position="454"/>
    </location>
</feature>
<keyword evidence="2 6" id="KW-0812">Transmembrane</keyword>
<dbReference type="InterPro" id="IPR022764">
    <property type="entry name" value="Peptidase_S54_rhomboid_dom"/>
</dbReference>